<dbReference type="OrthoDB" id="994644at2"/>
<keyword evidence="1" id="KW-1133">Transmembrane helix</keyword>
<dbReference type="AlphaFoldDB" id="A0A1M5F8W2"/>
<accession>A0A1M5F8W2</accession>
<reference evidence="3" key="1">
    <citation type="submission" date="2016-11" db="EMBL/GenBank/DDBJ databases">
        <authorList>
            <person name="Varghese N."/>
            <person name="Submissions S."/>
        </authorList>
    </citation>
    <scope>NUCLEOTIDE SEQUENCE [LARGE SCALE GENOMIC DNA]</scope>
    <source>
        <strain evidence="3">DSM 17659</strain>
    </source>
</reference>
<sequence length="94" mass="10889">MFVISDLKANEKYLVIIDSTLSKPQYDLEGFIKESKMDYLQATITDLQKVKIKEKNASEKPFWQSKAFMWICILFAVAIIGYFAIGLLKDMKKD</sequence>
<feature type="transmembrane region" description="Helical" evidence="1">
    <location>
        <begin position="67"/>
        <end position="88"/>
    </location>
</feature>
<gene>
    <name evidence="2" type="ORF">SAMN05444372_10115</name>
</gene>
<organism evidence="2 3">
    <name type="scientific">Flavobacterium micromati</name>
    <dbReference type="NCBI Taxonomy" id="229205"/>
    <lineage>
        <taxon>Bacteria</taxon>
        <taxon>Pseudomonadati</taxon>
        <taxon>Bacteroidota</taxon>
        <taxon>Flavobacteriia</taxon>
        <taxon>Flavobacteriales</taxon>
        <taxon>Flavobacteriaceae</taxon>
        <taxon>Flavobacterium</taxon>
    </lineage>
</organism>
<protein>
    <submittedName>
        <fullName evidence="2">Uncharacterized protein</fullName>
    </submittedName>
</protein>
<evidence type="ECO:0000313" key="3">
    <source>
        <dbReference type="Proteomes" id="UP000184020"/>
    </source>
</evidence>
<evidence type="ECO:0000256" key="1">
    <source>
        <dbReference type="SAM" id="Phobius"/>
    </source>
</evidence>
<keyword evidence="1" id="KW-0812">Transmembrane</keyword>
<evidence type="ECO:0000313" key="2">
    <source>
        <dbReference type="EMBL" id="SHF87994.1"/>
    </source>
</evidence>
<keyword evidence="1" id="KW-0472">Membrane</keyword>
<dbReference type="EMBL" id="FQWF01000001">
    <property type="protein sequence ID" value="SHF87994.1"/>
    <property type="molecule type" value="Genomic_DNA"/>
</dbReference>
<name>A0A1M5F8W2_9FLAO</name>
<dbReference type="Proteomes" id="UP000184020">
    <property type="component" value="Unassembled WGS sequence"/>
</dbReference>
<proteinExistence type="predicted"/>
<keyword evidence="3" id="KW-1185">Reference proteome</keyword>
<dbReference type="RefSeq" id="WP_073016009.1">
    <property type="nucleotide sequence ID" value="NZ_FQWF01000001.1"/>
</dbReference>